<organism evidence="12 14">
    <name type="scientific">Cricetulus griseus</name>
    <name type="common">Chinese hamster</name>
    <name type="synonym">Cricetulus barabensis griseus</name>
    <dbReference type="NCBI Taxonomy" id="10029"/>
    <lineage>
        <taxon>Eukaryota</taxon>
        <taxon>Metazoa</taxon>
        <taxon>Chordata</taxon>
        <taxon>Craniata</taxon>
        <taxon>Vertebrata</taxon>
        <taxon>Euteleostomi</taxon>
        <taxon>Mammalia</taxon>
        <taxon>Eutheria</taxon>
        <taxon>Euarchontoglires</taxon>
        <taxon>Glires</taxon>
        <taxon>Rodentia</taxon>
        <taxon>Myomorpha</taxon>
        <taxon>Muroidea</taxon>
        <taxon>Cricetidae</taxon>
        <taxon>Cricetinae</taxon>
        <taxon>Cricetulus</taxon>
    </lineage>
</organism>
<dbReference type="Pfam" id="PF00121">
    <property type="entry name" value="TIM"/>
    <property type="match status" value="1"/>
</dbReference>
<comment type="pathway">
    <text evidence="4 11">Carbohydrate degradation; glycolysis; D-glyceraldehyde 3-phosphate from glycerone phosphate: step 1/1.</text>
</comment>
<evidence type="ECO:0000256" key="4">
    <source>
        <dbReference type="ARBA" id="ARBA00004680"/>
    </source>
</evidence>
<dbReference type="EMBL" id="JH000135">
    <property type="protein sequence ID" value="EGV99004.1"/>
    <property type="molecule type" value="Genomic_DNA"/>
</dbReference>
<dbReference type="EC" id="5.3.1.1" evidence="11"/>
<dbReference type="PANTHER" id="PTHR21139">
    <property type="entry name" value="TRIOSEPHOSPHATE ISOMERASE"/>
    <property type="match status" value="1"/>
</dbReference>
<dbReference type="GO" id="GO:0019563">
    <property type="term" value="P:glycerol catabolic process"/>
    <property type="evidence" value="ECO:0007669"/>
    <property type="project" value="TreeGrafter"/>
</dbReference>
<dbReference type="AlphaFoldDB" id="G3H403"/>
<comment type="catalytic activity">
    <reaction evidence="11">
        <text>D-glyceraldehyde 3-phosphate = dihydroxyacetone phosphate</text>
        <dbReference type="Rhea" id="RHEA:18585"/>
        <dbReference type="ChEBI" id="CHEBI:57642"/>
        <dbReference type="ChEBI" id="CHEBI:59776"/>
        <dbReference type="EC" id="5.3.1.1"/>
    </reaction>
</comment>
<dbReference type="UniPathway" id="UPA00138"/>
<dbReference type="UniPathway" id="UPA00109">
    <property type="reaction ID" value="UER00189"/>
</dbReference>
<evidence type="ECO:0000256" key="11">
    <source>
        <dbReference type="RuleBase" id="RU363013"/>
    </source>
</evidence>
<dbReference type="Proteomes" id="UP000001075">
    <property type="component" value="Unassembled WGS sequence"/>
</dbReference>
<dbReference type="InterPro" id="IPR035990">
    <property type="entry name" value="TIM_sf"/>
</dbReference>
<reference evidence="12" key="2">
    <citation type="submission" date="2011-08" db="EMBL/GenBank/DDBJ databases">
        <title>The genomic sequence of the Chinese hamster ovary CHO-K1 cell line.</title>
        <authorList>
            <person name="Xu X."/>
            <person name="Nagarajan H."/>
            <person name="Lewis N.E."/>
            <person name="Pan S."/>
            <person name="Cai Z."/>
            <person name="Liu X."/>
            <person name="Chen W."/>
            <person name="Xie M."/>
            <person name="Wang W."/>
            <person name="Hammond S."/>
            <person name="Andersen M.R."/>
            <person name="Neff N."/>
            <person name="Passarelli B."/>
            <person name="Koh W."/>
            <person name="Fan C.H."/>
            <person name="Wang J."/>
            <person name="Gui Y."/>
            <person name="Lee K.H."/>
            <person name="Betenbaugh M.J."/>
            <person name="Quake S.R."/>
            <person name="Famili I."/>
            <person name="Palsson B.O."/>
            <person name="Wang J."/>
        </authorList>
    </citation>
    <scope>NUCLEOTIDE SEQUENCE</scope>
</reference>
<dbReference type="InterPro" id="IPR000652">
    <property type="entry name" value="Triosephosphate_isomerase"/>
</dbReference>
<evidence type="ECO:0000313" key="14">
    <source>
        <dbReference type="Proteomes" id="UP000001075"/>
    </source>
</evidence>
<comment type="function">
    <text evidence="3">It is also responsible for the non-negligible production of methylglyoxal a reactive cytotoxic side-product that modifies and can alter proteins, DNA and lipids.</text>
</comment>
<comment type="function">
    <text evidence="2">Triosephosphate isomerase is an extremely efficient metabolic enzyme that catalyzes the interconversion between dihydroxyacetone phosphate (DHAP) and D-glyceraldehyde-3-phosphate (G3P) in glycolysis and gluconeogenesis.</text>
</comment>
<evidence type="ECO:0000256" key="10">
    <source>
        <dbReference type="ARBA" id="ARBA00023235"/>
    </source>
</evidence>
<evidence type="ECO:0000256" key="3">
    <source>
        <dbReference type="ARBA" id="ARBA00004104"/>
    </source>
</evidence>
<proteinExistence type="inferred from homology"/>
<dbReference type="GO" id="GO:0008929">
    <property type="term" value="F:methylglyoxal synthase activity"/>
    <property type="evidence" value="ECO:0007669"/>
    <property type="project" value="UniProtKB-EC"/>
</dbReference>
<reference evidence="14" key="1">
    <citation type="journal article" date="2011" name="Nat. Biotechnol.">
        <title>The genomic sequence of the Chinese hamster ovary (CHO)-K1 cell line.</title>
        <authorList>
            <person name="Xu X."/>
            <person name="Nagarajan H."/>
            <person name="Lewis N.E."/>
            <person name="Pan S."/>
            <person name="Cai Z."/>
            <person name="Liu X."/>
            <person name="Chen W."/>
            <person name="Xie M."/>
            <person name="Wang W."/>
            <person name="Hammond S."/>
            <person name="Andersen M.R."/>
            <person name="Neff N."/>
            <person name="Passarelli B."/>
            <person name="Koh W."/>
            <person name="Fan H.C."/>
            <person name="Wang J."/>
            <person name="Gui Y."/>
            <person name="Lee K.H."/>
            <person name="Betenbaugh M.J."/>
            <person name="Quake S.R."/>
            <person name="Famili I."/>
            <person name="Palsson B.O."/>
            <person name="Wang J."/>
        </authorList>
    </citation>
    <scope>NUCLEOTIDE SEQUENCE [LARGE SCALE GENOMIC DNA]</scope>
    <source>
        <strain evidence="14">CHO K1 cell line</strain>
    </source>
</reference>
<comment type="pathway">
    <text evidence="11">Carbohydrate biosynthesis; gluconeogenesis.</text>
</comment>
<dbReference type="GO" id="GO:0004807">
    <property type="term" value="F:triose-phosphate isomerase activity"/>
    <property type="evidence" value="ECO:0007669"/>
    <property type="project" value="UniProtKB-EC"/>
</dbReference>
<evidence type="ECO:0000256" key="2">
    <source>
        <dbReference type="ARBA" id="ARBA00002041"/>
    </source>
</evidence>
<evidence type="ECO:0000256" key="9">
    <source>
        <dbReference type="ARBA" id="ARBA00023152"/>
    </source>
</evidence>
<name>G3H403_CRIGR</name>
<dbReference type="Ensembl" id="ENSCGRT00001005463.1">
    <property type="protein sequence ID" value="ENSCGRP00001003735.1"/>
    <property type="gene ID" value="ENSCGRG00001004607.1"/>
</dbReference>
<protein>
    <recommendedName>
        <fullName evidence="7 11">Triosephosphate isomerase</fullName>
        <ecNumber evidence="11">5.3.1.1</ecNumber>
    </recommendedName>
</protein>
<dbReference type="PANTHER" id="PTHR21139:SF2">
    <property type="entry name" value="TRIOSEPHOSPHATE ISOMERASE"/>
    <property type="match status" value="1"/>
</dbReference>
<dbReference type="SUPFAM" id="SSF51351">
    <property type="entry name" value="Triosephosphate isomerase (TIM)"/>
    <property type="match status" value="1"/>
</dbReference>
<dbReference type="Gene3D" id="3.20.20.70">
    <property type="entry name" value="Aldolase class I"/>
    <property type="match status" value="1"/>
</dbReference>
<evidence type="ECO:0000256" key="7">
    <source>
        <dbReference type="ARBA" id="ARBA00019397"/>
    </source>
</evidence>
<gene>
    <name evidence="12" type="ORF">I79_004996</name>
</gene>
<accession>G3H403</accession>
<keyword evidence="9 11" id="KW-0324">Glycolysis</keyword>
<comment type="subunit">
    <text evidence="6">Homodimer.</text>
</comment>
<reference evidence="13" key="3">
    <citation type="submission" date="2025-05" db="UniProtKB">
        <authorList>
            <consortium name="Ensembl"/>
        </authorList>
    </citation>
    <scope>IDENTIFICATION</scope>
</reference>
<dbReference type="STRING" id="10029.G3H403"/>
<dbReference type="GO" id="GO:0006094">
    <property type="term" value="P:gluconeogenesis"/>
    <property type="evidence" value="ECO:0007669"/>
    <property type="project" value="UniProtKB-UniPathway"/>
</dbReference>
<dbReference type="PROSITE" id="PS51440">
    <property type="entry name" value="TIM_2"/>
    <property type="match status" value="1"/>
</dbReference>
<dbReference type="GO" id="GO:0006096">
    <property type="term" value="P:glycolytic process"/>
    <property type="evidence" value="ECO:0007669"/>
    <property type="project" value="UniProtKB-UniPathway"/>
</dbReference>
<evidence type="ECO:0000256" key="6">
    <source>
        <dbReference type="ARBA" id="ARBA00011738"/>
    </source>
</evidence>
<dbReference type="Proteomes" id="UP000694386">
    <property type="component" value="Unplaced"/>
</dbReference>
<evidence type="ECO:0000256" key="5">
    <source>
        <dbReference type="ARBA" id="ARBA00007422"/>
    </source>
</evidence>
<evidence type="ECO:0000256" key="1">
    <source>
        <dbReference type="ARBA" id="ARBA00000726"/>
    </source>
</evidence>
<evidence type="ECO:0000313" key="13">
    <source>
        <dbReference type="Ensembl" id="ENSCGRP00001003735.1"/>
    </source>
</evidence>
<comment type="catalytic activity">
    <reaction evidence="1">
        <text>dihydroxyacetone phosphate = methylglyoxal + phosphate</text>
        <dbReference type="Rhea" id="RHEA:17937"/>
        <dbReference type="ChEBI" id="CHEBI:17158"/>
        <dbReference type="ChEBI" id="CHEBI:43474"/>
        <dbReference type="ChEBI" id="CHEBI:57642"/>
        <dbReference type="EC" id="4.2.3.3"/>
    </reaction>
</comment>
<dbReference type="GO" id="GO:0005829">
    <property type="term" value="C:cytosol"/>
    <property type="evidence" value="ECO:0007669"/>
    <property type="project" value="TreeGrafter"/>
</dbReference>
<sequence>MVPSRKFFVASNWKNNYVRELISTRNIAKVPNDYEVVCAPLTSYIIFAGQKLDPKIAVFVAQNCYKVTKWAFSGEIALAHSKT</sequence>
<dbReference type="InterPro" id="IPR013785">
    <property type="entry name" value="Aldolase_TIM"/>
</dbReference>
<evidence type="ECO:0000256" key="8">
    <source>
        <dbReference type="ARBA" id="ARBA00022432"/>
    </source>
</evidence>
<dbReference type="GO" id="GO:0046166">
    <property type="term" value="P:glyceraldehyde-3-phosphate biosynthetic process"/>
    <property type="evidence" value="ECO:0007669"/>
    <property type="project" value="TreeGrafter"/>
</dbReference>
<keyword evidence="10 11" id="KW-0413">Isomerase</keyword>
<evidence type="ECO:0000313" key="12">
    <source>
        <dbReference type="EMBL" id="EGV99004.1"/>
    </source>
</evidence>
<keyword evidence="8 11" id="KW-0312">Gluconeogenesis</keyword>
<comment type="similarity">
    <text evidence="5 11">Belongs to the triosephosphate isomerase family.</text>
</comment>